<protein>
    <submittedName>
        <fullName evidence="3">Uncharacterized protein</fullName>
    </submittedName>
</protein>
<reference evidence="3 4" key="1">
    <citation type="submission" date="2019-03" db="EMBL/GenBank/DDBJ databases">
        <title>Three New Species of Nocardioides, Nocardioides euryhalodurans sp. nov., Nocardioides seonyuensis sp. nov. and Nocardioides eburneoflavus sp. nov. Iolated from Soil.</title>
        <authorList>
            <person name="Roh S.G."/>
            <person name="Lee C."/>
            <person name="Kim M.-K."/>
            <person name="Kim S.B."/>
        </authorList>
    </citation>
    <scope>NUCLEOTIDE SEQUENCE [LARGE SCALE GENOMIC DNA]</scope>
    <source>
        <strain evidence="3 4">MMS17-SY207-3</strain>
    </source>
</reference>
<dbReference type="Proteomes" id="UP000294853">
    <property type="component" value="Chromosome"/>
</dbReference>
<organism evidence="3 4">
    <name type="scientific">Nocardioides seonyuensis</name>
    <dbReference type="NCBI Taxonomy" id="2518371"/>
    <lineage>
        <taxon>Bacteria</taxon>
        <taxon>Bacillati</taxon>
        <taxon>Actinomycetota</taxon>
        <taxon>Actinomycetes</taxon>
        <taxon>Propionibacteriales</taxon>
        <taxon>Nocardioidaceae</taxon>
        <taxon>Nocardioides</taxon>
    </lineage>
</organism>
<feature type="signal peptide" evidence="2">
    <location>
        <begin position="1"/>
        <end position="20"/>
    </location>
</feature>
<feature type="region of interest" description="Disordered" evidence="1">
    <location>
        <begin position="20"/>
        <end position="39"/>
    </location>
</feature>
<keyword evidence="2" id="KW-0732">Signal</keyword>
<evidence type="ECO:0000256" key="1">
    <source>
        <dbReference type="SAM" id="MobiDB-lite"/>
    </source>
</evidence>
<evidence type="ECO:0000313" key="3">
    <source>
        <dbReference type="EMBL" id="QBX54999.1"/>
    </source>
</evidence>
<dbReference type="EMBL" id="CP038436">
    <property type="protein sequence ID" value="QBX54999.1"/>
    <property type="molecule type" value="Genomic_DNA"/>
</dbReference>
<dbReference type="PROSITE" id="PS51257">
    <property type="entry name" value="PROKAR_LIPOPROTEIN"/>
    <property type="match status" value="1"/>
</dbReference>
<name>A0A4P7ID02_9ACTN</name>
<accession>A0A4P7ID02</accession>
<dbReference type="OrthoDB" id="3784033at2"/>
<dbReference type="AlphaFoldDB" id="A0A4P7ID02"/>
<proteinExistence type="predicted"/>
<keyword evidence="4" id="KW-1185">Reference proteome</keyword>
<dbReference type="KEGG" id="nsn:EXE58_05705"/>
<feature type="chain" id="PRO_5020670199" evidence="2">
    <location>
        <begin position="21"/>
        <end position="288"/>
    </location>
</feature>
<evidence type="ECO:0000256" key="2">
    <source>
        <dbReference type="SAM" id="SignalP"/>
    </source>
</evidence>
<evidence type="ECO:0000313" key="4">
    <source>
        <dbReference type="Proteomes" id="UP000294853"/>
    </source>
</evidence>
<sequence>MKRLVGLALAVVLGTTACSASRTDPAARPAQQPSPGHRTITLAPETVPPGVGVSFIQSRFDEGTRRAQVRVSNGTVRVLPVQAVGVDWAGFPGDVQPADYDVPAQSIVDLRYRLSRPDCGPDVGAAPMRGVVVTRARTYRADMPADGRRFLERLHATACAEQDIADAVDVRWDVAGEAGDGLVLSRTGRADPDPIAVEQVQGSVLFDLAVGAGAGLAAEDEKVVVPVQLSAGRCDEHARSQSTQTFIWRVWLRLGDGPLLPLVLEPPRRDHADLLAWLDRECAGYTGH</sequence>
<gene>
    <name evidence="3" type="ORF">EXE58_05705</name>
</gene>
<dbReference type="RefSeq" id="WP_135266967.1">
    <property type="nucleotide sequence ID" value="NZ_CP038436.1"/>
</dbReference>